<dbReference type="Pfam" id="PF10282">
    <property type="entry name" value="Lactonase"/>
    <property type="match status" value="1"/>
</dbReference>
<dbReference type="GO" id="GO:0006006">
    <property type="term" value="P:glucose metabolic process"/>
    <property type="evidence" value="ECO:0007669"/>
    <property type="project" value="UniProtKB-KW"/>
</dbReference>
<dbReference type="PANTHER" id="PTHR30344">
    <property type="entry name" value="6-PHOSPHOGLUCONOLACTONASE-RELATED"/>
    <property type="match status" value="1"/>
</dbReference>
<keyword evidence="2" id="KW-0313">Glucose metabolism</keyword>
<dbReference type="Gene3D" id="2.130.10.10">
    <property type="entry name" value="YVTN repeat-like/Quinoprotein amine dehydrogenase"/>
    <property type="match status" value="1"/>
</dbReference>
<evidence type="ECO:0000256" key="1">
    <source>
        <dbReference type="ARBA" id="ARBA00005564"/>
    </source>
</evidence>
<dbReference type="InterPro" id="IPR050282">
    <property type="entry name" value="Cycloisomerase_2"/>
</dbReference>
<protein>
    <recommendedName>
        <fullName evidence="5">6-phosphogluconolactonase</fullName>
    </recommendedName>
</protein>
<gene>
    <name evidence="3" type="ORF">VW23_022760</name>
</gene>
<dbReference type="PANTHER" id="PTHR30344:SF1">
    <property type="entry name" value="6-PHOSPHOGLUCONOLACTONASE"/>
    <property type="match status" value="1"/>
</dbReference>
<dbReference type="GO" id="GO:0017057">
    <property type="term" value="F:6-phosphogluconolactonase activity"/>
    <property type="evidence" value="ECO:0007669"/>
    <property type="project" value="TreeGrafter"/>
</dbReference>
<name>A0A1E5XNJ8_9HYPH</name>
<comment type="similarity">
    <text evidence="1">Belongs to the cycloisomerase 2 family.</text>
</comment>
<reference evidence="3 4" key="1">
    <citation type="journal article" date="2015" name="Genome Announc.">
        <title>Genome Assemblies of Three Soil-Associated Devosia species: D. insulae, D. limi, and D. soli.</title>
        <authorList>
            <person name="Hassan Y.I."/>
            <person name="Lepp D."/>
            <person name="Zhou T."/>
        </authorList>
    </citation>
    <scope>NUCLEOTIDE SEQUENCE [LARGE SCALE GENOMIC DNA]</scope>
    <source>
        <strain evidence="3 4">DS-56</strain>
    </source>
</reference>
<proteinExistence type="inferred from homology"/>
<dbReference type="InterPro" id="IPR011048">
    <property type="entry name" value="Haem_d1_sf"/>
</dbReference>
<sequence length="352" mass="36700">MPQYGAANGQGISRLSFDDETGRLGAVDLVGGVDDTAWLVTDVARGRLYSTSEITGTRESAIAAYAVEPGGLRLINRQPTRGNEACHASLSSDGKFLLVANYNGANPEGWPDAALSVFPIASDGSLGAAVASVRHTGSGPNAARQTTAHAHCVVPAPSGDIVYVADLGIDRLVAYRLGADGSLTHERARDFALPAGLGPRHLVFSSDGRAIFMVSELIPTVLSLAVDPATGALTQRDSFAIPSLDGGIVQPSGILLSADGRHLFVGLRVCNDILALRIDNTTGKLSQTDRRPSGGTTPRDLAFSPSGRHLVVANQDSDRLTVFAVDHATGTLSDPLQHFDVGTPMSVKLAAF</sequence>
<evidence type="ECO:0008006" key="5">
    <source>
        <dbReference type="Google" id="ProtNLM"/>
    </source>
</evidence>
<dbReference type="SUPFAM" id="SSF51004">
    <property type="entry name" value="C-terminal (heme d1) domain of cytochrome cd1-nitrite reductase"/>
    <property type="match status" value="1"/>
</dbReference>
<organism evidence="3 4">
    <name type="scientific">Devosia insulae DS-56</name>
    <dbReference type="NCBI Taxonomy" id="1116389"/>
    <lineage>
        <taxon>Bacteria</taxon>
        <taxon>Pseudomonadati</taxon>
        <taxon>Pseudomonadota</taxon>
        <taxon>Alphaproteobacteria</taxon>
        <taxon>Hyphomicrobiales</taxon>
        <taxon>Devosiaceae</taxon>
        <taxon>Devosia</taxon>
    </lineage>
</organism>
<keyword evidence="4" id="KW-1185">Reference proteome</keyword>
<evidence type="ECO:0000313" key="4">
    <source>
        <dbReference type="Proteomes" id="UP000095463"/>
    </source>
</evidence>
<dbReference type="EMBL" id="LAJE02000228">
    <property type="protein sequence ID" value="OEO30151.1"/>
    <property type="molecule type" value="Genomic_DNA"/>
</dbReference>
<evidence type="ECO:0000313" key="3">
    <source>
        <dbReference type="EMBL" id="OEO30151.1"/>
    </source>
</evidence>
<accession>A0A1E5XNJ8</accession>
<dbReference type="Proteomes" id="UP000095463">
    <property type="component" value="Unassembled WGS sequence"/>
</dbReference>
<comment type="caution">
    <text evidence="3">The sequence shown here is derived from an EMBL/GenBank/DDBJ whole genome shotgun (WGS) entry which is preliminary data.</text>
</comment>
<dbReference type="AlphaFoldDB" id="A0A1E5XNJ8"/>
<dbReference type="InterPro" id="IPR019405">
    <property type="entry name" value="Lactonase_7-beta_prop"/>
</dbReference>
<dbReference type="InterPro" id="IPR015943">
    <property type="entry name" value="WD40/YVTN_repeat-like_dom_sf"/>
</dbReference>
<evidence type="ECO:0000256" key="2">
    <source>
        <dbReference type="ARBA" id="ARBA00022526"/>
    </source>
</evidence>
<keyword evidence="2" id="KW-0119">Carbohydrate metabolism</keyword>